<sequence>MSSDDPTPPDGPPRERVVLDPVLAELRRRHPDVDVVVLPPGDAGGPGAGADLGTPALEPRPADRETALRVAHHVDTVLEAVLAGLVARGVYDGTEAPTGRGRGWTGRGDDPGGATYTASVGFAAADPDAARHVLEQVGDLLLANGHDARAVVGRRVRLLSSDGRSVVDAEATGPHVRVEVRSLPLLLGRDDLVAVRQRRREGTQEGKQEGTQEGRSS</sequence>
<feature type="compositionally biased region" description="Basic and acidic residues" evidence="1">
    <location>
        <begin position="200"/>
        <end position="217"/>
    </location>
</feature>
<dbReference type="Proteomes" id="UP001501612">
    <property type="component" value="Unassembled WGS sequence"/>
</dbReference>
<evidence type="ECO:0000313" key="2">
    <source>
        <dbReference type="EMBL" id="GAA1910701.1"/>
    </source>
</evidence>
<feature type="region of interest" description="Disordered" evidence="1">
    <location>
        <begin position="196"/>
        <end position="217"/>
    </location>
</feature>
<gene>
    <name evidence="2" type="ORF">GCM10009737_10210</name>
</gene>
<proteinExistence type="predicted"/>
<protein>
    <submittedName>
        <fullName evidence="2">Uncharacterized protein</fullName>
    </submittedName>
</protein>
<accession>A0ABN2P6F3</accession>
<dbReference type="RefSeq" id="WP_344004639.1">
    <property type="nucleotide sequence ID" value="NZ_BAAAMY010000002.1"/>
</dbReference>
<organism evidence="2 3">
    <name type="scientific">Nocardioides lentus</name>
    <dbReference type="NCBI Taxonomy" id="338077"/>
    <lineage>
        <taxon>Bacteria</taxon>
        <taxon>Bacillati</taxon>
        <taxon>Actinomycetota</taxon>
        <taxon>Actinomycetes</taxon>
        <taxon>Propionibacteriales</taxon>
        <taxon>Nocardioidaceae</taxon>
        <taxon>Nocardioides</taxon>
    </lineage>
</organism>
<evidence type="ECO:0000313" key="3">
    <source>
        <dbReference type="Proteomes" id="UP001501612"/>
    </source>
</evidence>
<comment type="caution">
    <text evidence="2">The sequence shown here is derived from an EMBL/GenBank/DDBJ whole genome shotgun (WGS) entry which is preliminary data.</text>
</comment>
<reference evidence="2 3" key="1">
    <citation type="journal article" date="2019" name="Int. J. Syst. Evol. Microbiol.">
        <title>The Global Catalogue of Microorganisms (GCM) 10K type strain sequencing project: providing services to taxonomists for standard genome sequencing and annotation.</title>
        <authorList>
            <consortium name="The Broad Institute Genomics Platform"/>
            <consortium name="The Broad Institute Genome Sequencing Center for Infectious Disease"/>
            <person name="Wu L."/>
            <person name="Ma J."/>
        </authorList>
    </citation>
    <scope>NUCLEOTIDE SEQUENCE [LARGE SCALE GENOMIC DNA]</scope>
    <source>
        <strain evidence="2 3">JCM 14046</strain>
    </source>
</reference>
<dbReference type="EMBL" id="BAAAMY010000002">
    <property type="protein sequence ID" value="GAA1910701.1"/>
    <property type="molecule type" value="Genomic_DNA"/>
</dbReference>
<keyword evidence="3" id="KW-1185">Reference proteome</keyword>
<evidence type="ECO:0000256" key="1">
    <source>
        <dbReference type="SAM" id="MobiDB-lite"/>
    </source>
</evidence>
<name>A0ABN2P6F3_9ACTN</name>